<dbReference type="AlphaFoldDB" id="A0A1R1XDY7"/>
<proteinExistence type="predicted"/>
<organism evidence="2 3">
    <name type="scientific">Smittium culicis</name>
    <dbReference type="NCBI Taxonomy" id="133412"/>
    <lineage>
        <taxon>Eukaryota</taxon>
        <taxon>Fungi</taxon>
        <taxon>Fungi incertae sedis</taxon>
        <taxon>Zoopagomycota</taxon>
        <taxon>Kickxellomycotina</taxon>
        <taxon>Harpellomycetes</taxon>
        <taxon>Harpellales</taxon>
        <taxon>Legeriomycetaceae</taxon>
        <taxon>Smittium</taxon>
    </lineage>
</organism>
<gene>
    <name evidence="2" type="ORF">AYI69_g9247</name>
</gene>
<protein>
    <submittedName>
        <fullName evidence="2">Uncharacterized protein</fullName>
    </submittedName>
</protein>
<sequence length="162" mass="17683">MGDMAKSSLKFSILEPTKVDISTPPALLIKNDAPKTSIENKFMFAKPVEDPNQSPVTTRGGTVGLKKSRASSLIADEIPSSPIEKESSGDDTESDGSTDDNNKPLIKRTAKFTINSEDFSNISMDSDMSSPMEIKKRVHTPQIPVKRTILMGIAPPPHQRMK</sequence>
<accession>A0A1R1XDY7</accession>
<evidence type="ECO:0000313" key="3">
    <source>
        <dbReference type="Proteomes" id="UP000187429"/>
    </source>
</evidence>
<feature type="compositionally biased region" description="Polar residues" evidence="1">
    <location>
        <begin position="112"/>
        <end position="129"/>
    </location>
</feature>
<feature type="region of interest" description="Disordered" evidence="1">
    <location>
        <begin position="44"/>
        <end position="162"/>
    </location>
</feature>
<name>A0A1R1XDY7_9FUNG</name>
<dbReference type="Proteomes" id="UP000187429">
    <property type="component" value="Unassembled WGS sequence"/>
</dbReference>
<reference evidence="3" key="1">
    <citation type="submission" date="2017-01" db="EMBL/GenBank/DDBJ databases">
        <authorList>
            <person name="Wang Y."/>
            <person name="White M."/>
            <person name="Kvist S."/>
            <person name="Moncalvo J.-M."/>
        </authorList>
    </citation>
    <scope>NUCLEOTIDE SEQUENCE [LARGE SCALE GENOMIC DNA]</scope>
    <source>
        <strain evidence="3">ID-206-W2</strain>
    </source>
</reference>
<evidence type="ECO:0000313" key="2">
    <source>
        <dbReference type="EMBL" id="OMJ12850.1"/>
    </source>
</evidence>
<dbReference type="EMBL" id="LSSM01005356">
    <property type="protein sequence ID" value="OMJ12850.1"/>
    <property type="molecule type" value="Genomic_DNA"/>
</dbReference>
<keyword evidence="3" id="KW-1185">Reference proteome</keyword>
<comment type="caution">
    <text evidence="2">The sequence shown here is derived from an EMBL/GenBank/DDBJ whole genome shotgun (WGS) entry which is preliminary data.</text>
</comment>
<feature type="compositionally biased region" description="Acidic residues" evidence="1">
    <location>
        <begin position="89"/>
        <end position="98"/>
    </location>
</feature>
<evidence type="ECO:0000256" key="1">
    <source>
        <dbReference type="SAM" id="MobiDB-lite"/>
    </source>
</evidence>
<feature type="compositionally biased region" description="Polar residues" evidence="1">
    <location>
        <begin position="51"/>
        <end position="60"/>
    </location>
</feature>